<name>A0A0X8XCZ0_HALHR</name>
<dbReference type="OrthoDB" id="334910at2"/>
<organism evidence="2 3">
    <name type="scientific">Halorhodospira halochloris</name>
    <name type="common">Ectothiorhodospira halochloris</name>
    <dbReference type="NCBI Taxonomy" id="1052"/>
    <lineage>
        <taxon>Bacteria</taxon>
        <taxon>Pseudomonadati</taxon>
        <taxon>Pseudomonadota</taxon>
        <taxon>Gammaproteobacteria</taxon>
        <taxon>Chromatiales</taxon>
        <taxon>Ectothiorhodospiraceae</taxon>
        <taxon>Halorhodospira</taxon>
    </lineage>
</organism>
<sequence length="159" mass="16437">MRKSYLAATALAGTMAVAGVAKADNTGCGLGSMVWEGQSGIAQDILAVTTNGISANQFFGITSGTLGCEHGATITAEADAFMAENMESIIVEAANGGGESIDTLAALLDIEEADRGEFAEHMQQNFAEIFPSENVTAGEVMENLESSMAASETLNRYTA</sequence>
<dbReference type="Proteomes" id="UP000218890">
    <property type="component" value="Chromosome"/>
</dbReference>
<keyword evidence="1" id="KW-0732">Signal</keyword>
<accession>A0A0X8XCZ0</accession>
<dbReference type="AlphaFoldDB" id="A0A0X8XCZ0"/>
<protein>
    <recommendedName>
        <fullName evidence="4">DUF3015 domain-containing protein</fullName>
    </recommendedName>
</protein>
<feature type="signal peptide" evidence="1">
    <location>
        <begin position="1"/>
        <end position="23"/>
    </location>
</feature>
<dbReference type="Pfam" id="PF11220">
    <property type="entry name" value="DUF3015"/>
    <property type="match status" value="1"/>
</dbReference>
<dbReference type="EMBL" id="AP017372">
    <property type="protein sequence ID" value="BAU58794.1"/>
    <property type="molecule type" value="Genomic_DNA"/>
</dbReference>
<evidence type="ECO:0000313" key="2">
    <source>
        <dbReference type="EMBL" id="BAU58794.1"/>
    </source>
</evidence>
<dbReference type="KEGG" id="hhk:HH1059_20850"/>
<proteinExistence type="predicted"/>
<gene>
    <name evidence="2" type="ORF">HH1059_20850</name>
</gene>
<evidence type="ECO:0000256" key="1">
    <source>
        <dbReference type="SAM" id="SignalP"/>
    </source>
</evidence>
<dbReference type="InterPro" id="IPR021383">
    <property type="entry name" value="DUF3015"/>
</dbReference>
<keyword evidence="3" id="KW-1185">Reference proteome</keyword>
<evidence type="ECO:0000313" key="3">
    <source>
        <dbReference type="Proteomes" id="UP000218890"/>
    </source>
</evidence>
<reference evidence="2" key="1">
    <citation type="submission" date="2016-02" db="EMBL/GenBank/DDBJ databases">
        <title>Halorhodospira halochloris DSM-1059 complete genome, version 2.</title>
        <authorList>
            <person name="Tsukatani Y."/>
        </authorList>
    </citation>
    <scope>NUCLEOTIDE SEQUENCE</scope>
    <source>
        <strain evidence="2">DSM 1059</strain>
    </source>
</reference>
<evidence type="ECO:0008006" key="4">
    <source>
        <dbReference type="Google" id="ProtNLM"/>
    </source>
</evidence>
<feature type="chain" id="PRO_5007071642" description="DUF3015 domain-containing protein" evidence="1">
    <location>
        <begin position="24"/>
        <end position="159"/>
    </location>
</feature>
<dbReference type="RefSeq" id="WP_096410091.1">
    <property type="nucleotide sequence ID" value="NZ_AP017372.2"/>
</dbReference>